<evidence type="ECO:0000256" key="12">
    <source>
        <dbReference type="ARBA" id="ARBA00023136"/>
    </source>
</evidence>
<keyword evidence="6 14" id="KW-0812">Transmembrane</keyword>
<accession>A0A023B855</accession>
<dbReference type="EMBL" id="AFNH02000475">
    <property type="protein sequence ID" value="EZG68309.1"/>
    <property type="molecule type" value="Genomic_DNA"/>
</dbReference>
<evidence type="ECO:0000313" key="17">
    <source>
        <dbReference type="Proteomes" id="UP000019763"/>
    </source>
</evidence>
<feature type="region of interest" description="Disordered" evidence="13">
    <location>
        <begin position="1548"/>
        <end position="1572"/>
    </location>
</feature>
<dbReference type="PROSITE" id="PS51292">
    <property type="entry name" value="ZF_RING_CH"/>
    <property type="match status" value="1"/>
</dbReference>
<dbReference type="GeneID" id="22912298"/>
<dbReference type="PANTHER" id="PTHR13145:SF0">
    <property type="entry name" value="E3 UBIQUITIN-PROTEIN LIGASE MARCHF6"/>
    <property type="match status" value="1"/>
</dbReference>
<evidence type="ECO:0000256" key="11">
    <source>
        <dbReference type="ARBA" id="ARBA00022989"/>
    </source>
</evidence>
<feature type="compositionally biased region" description="Low complexity" evidence="13">
    <location>
        <begin position="301"/>
        <end position="328"/>
    </location>
</feature>
<dbReference type="GO" id="GO:0008270">
    <property type="term" value="F:zinc ion binding"/>
    <property type="evidence" value="ECO:0007669"/>
    <property type="project" value="UniProtKB-KW"/>
</dbReference>
<feature type="compositionally biased region" description="Low complexity" evidence="13">
    <location>
        <begin position="400"/>
        <end position="413"/>
    </location>
</feature>
<comment type="caution">
    <text evidence="16">The sequence shown here is derived from an EMBL/GenBank/DDBJ whole genome shotgun (WGS) entry which is preliminary data.</text>
</comment>
<dbReference type="InterPro" id="IPR013083">
    <property type="entry name" value="Znf_RING/FYVE/PHD"/>
</dbReference>
<feature type="region of interest" description="Disordered" evidence="13">
    <location>
        <begin position="284"/>
        <end position="466"/>
    </location>
</feature>
<feature type="region of interest" description="Disordered" evidence="13">
    <location>
        <begin position="751"/>
        <end position="795"/>
    </location>
</feature>
<keyword evidence="7" id="KW-0479">Metal-binding</keyword>
<evidence type="ECO:0000256" key="7">
    <source>
        <dbReference type="ARBA" id="ARBA00022723"/>
    </source>
</evidence>
<feature type="domain" description="RING-CH-type" evidence="15">
    <location>
        <begin position="27"/>
        <end position="71"/>
    </location>
</feature>
<name>A0A023B855_GRENI</name>
<feature type="compositionally biased region" description="Basic and acidic residues" evidence="13">
    <location>
        <begin position="1611"/>
        <end position="1620"/>
    </location>
</feature>
<feature type="compositionally biased region" description="Low complexity" evidence="13">
    <location>
        <begin position="919"/>
        <end position="933"/>
    </location>
</feature>
<comment type="pathway">
    <text evidence="3">Protein modification; protein ubiquitination.</text>
</comment>
<feature type="region of interest" description="Disordered" evidence="13">
    <location>
        <begin position="530"/>
        <end position="737"/>
    </location>
</feature>
<dbReference type="PANTHER" id="PTHR13145">
    <property type="entry name" value="SSM4 PROTEIN"/>
    <property type="match status" value="1"/>
</dbReference>
<keyword evidence="12 14" id="KW-0472">Membrane</keyword>
<feature type="compositionally biased region" description="Basic and acidic residues" evidence="13">
    <location>
        <begin position="435"/>
        <end position="451"/>
    </location>
</feature>
<reference evidence="16" key="1">
    <citation type="submission" date="2013-12" db="EMBL/GenBank/DDBJ databases">
        <authorList>
            <person name="Omoto C.K."/>
            <person name="Sibley D."/>
            <person name="Venepally P."/>
            <person name="Hadjithomas M."/>
            <person name="Karamycheva S."/>
            <person name="Brunk B."/>
            <person name="Roos D."/>
            <person name="Caler E."/>
            <person name="Lorenzi H."/>
        </authorList>
    </citation>
    <scope>NUCLEOTIDE SEQUENCE</scope>
</reference>
<feature type="region of interest" description="Disordered" evidence="13">
    <location>
        <begin position="1603"/>
        <end position="1639"/>
    </location>
</feature>
<feature type="compositionally biased region" description="Basic and acidic residues" evidence="13">
    <location>
        <begin position="531"/>
        <end position="542"/>
    </location>
</feature>
<organism evidence="16 17">
    <name type="scientific">Gregarina niphandrodes</name>
    <name type="common">Septate eugregarine</name>
    <dbReference type="NCBI Taxonomy" id="110365"/>
    <lineage>
        <taxon>Eukaryota</taxon>
        <taxon>Sar</taxon>
        <taxon>Alveolata</taxon>
        <taxon>Apicomplexa</taxon>
        <taxon>Conoidasida</taxon>
        <taxon>Gregarinasina</taxon>
        <taxon>Eugregarinorida</taxon>
        <taxon>Gregarinidae</taxon>
        <taxon>Gregarina</taxon>
    </lineage>
</organism>
<evidence type="ECO:0000256" key="6">
    <source>
        <dbReference type="ARBA" id="ARBA00022692"/>
    </source>
</evidence>
<evidence type="ECO:0000256" key="13">
    <source>
        <dbReference type="SAM" id="MobiDB-lite"/>
    </source>
</evidence>
<dbReference type="InterPro" id="IPR011016">
    <property type="entry name" value="Znf_RING-CH"/>
</dbReference>
<comment type="subcellular location">
    <subcellularLocation>
        <location evidence="2">Membrane</location>
        <topology evidence="2">Multi-pass membrane protein</topology>
    </subcellularLocation>
</comment>
<dbReference type="Pfam" id="PF12906">
    <property type="entry name" value="RINGv"/>
    <property type="match status" value="1"/>
</dbReference>
<feature type="compositionally biased region" description="Polar residues" evidence="13">
    <location>
        <begin position="341"/>
        <end position="372"/>
    </location>
</feature>
<feature type="compositionally biased region" description="Low complexity" evidence="13">
    <location>
        <begin position="968"/>
        <end position="979"/>
    </location>
</feature>
<dbReference type="SUPFAM" id="SSF57850">
    <property type="entry name" value="RING/U-box"/>
    <property type="match status" value="1"/>
</dbReference>
<dbReference type="GO" id="GO:0036503">
    <property type="term" value="P:ERAD pathway"/>
    <property type="evidence" value="ECO:0007669"/>
    <property type="project" value="TreeGrafter"/>
</dbReference>
<evidence type="ECO:0000256" key="3">
    <source>
        <dbReference type="ARBA" id="ARBA00004906"/>
    </source>
</evidence>
<dbReference type="OrthoDB" id="422308at2759"/>
<proteinExistence type="predicted"/>
<feature type="compositionally biased region" description="Basic and acidic residues" evidence="13">
    <location>
        <begin position="830"/>
        <end position="855"/>
    </location>
</feature>
<evidence type="ECO:0000259" key="15">
    <source>
        <dbReference type="PROSITE" id="PS51292"/>
    </source>
</evidence>
<evidence type="ECO:0000256" key="9">
    <source>
        <dbReference type="ARBA" id="ARBA00022786"/>
    </source>
</evidence>
<feature type="region of interest" description="Disordered" evidence="13">
    <location>
        <begin position="486"/>
        <end position="516"/>
    </location>
</feature>
<sequence length="1639" mass="176876">MWVQGKLALSPVTLPVAQHHTVTLGREEGELFAPCRCHGSIKYVHQKCLDRWLSLKGTSACELCGYGVIYDRIVAAGAPRVLPLRTLLPEWLKGCYVENAVWLRGSIWSATMWVWVPSALYLLCKLSVPEGTTWEFVTSRDLDLGPPQSLRPGSLRGAPPGDLFASALGGSSAVLNASSSVLNGSSTLGGSPTLGGSLLVLGTGLERSCRLLEAFVRSCFYGSWITLVAALLVGLGCLLSLIGMECEVFFLWWRDQNRHTNGTPSHNRVVPNVLVPVRRDNDGTLIVNGVTRPPEPPSMVSPSARSPTDPSTTTDPSTITDPSTTTDRSPTDRSPTDRSPQTTEGRPQNLAPNSPHGTSPQGTGPPSETNPAPLSAVRAPFSAPRAAAPPEDQSERGVSTETGPPTTPVATGGLIDVEEGAEEGPADEEQGGAERQGEREERPEARREERMPLSADEVSDTSGCEGELSVEYPECRIPAMVPSNSAEAKSLVQTPCGTTPFETTPDETTPVETSEPERWEVAALRFPAMEARIDTPCERSPREVPASVSSRSDVEESQPATYRSACYFIGGDSDEPRSDESQSPLAEAVRTLRAAPLRSSDPDSGDGLEEDQLDADLRVSSGSLKPTPNSASDRPFMSSLESSSEEERTPISDITCSEHPSISEDLTDPADEADPVQQAEQAGRAPTTAEGQYSDAQDDGQELAVSQEPDSLNLPQESDGFDHPHVPGAGRGSVEANDVVNDCKEYLDITELSTPELSTPELSTPELSTPELSTPELSTPELSTPELDSPELGISKLDKLELDELELDKLELGKLEECSSNADGSVGESSGRKSSEDVGDYDRGGHSSSDRRRSSSQDGFDSDESVFSAPVNLGRGRSGGRTFSRRASTLPALSSESSEGMAISGRGEFGQWSANGQRASSAYGAGSEAYGSEVLTDSGPAVSGHGGGVRTERTSPGCDHGNSEQEPSPDSTSRPTSPRAFTDEEVRMTAQLVASLARASEAPAPAETEGVDSLAFLGLRGSYLRLFGGAFVLWVIGAFLVLMMIRRYTMSQYHARSVVEAYLPDHLAGSALAAKAVYDHMGRTFSLVGCFEPNCRVPVSSPATSTRVRKGKRQFVSHQGFLISSNLLSQNYVGGPEKFLKIHTDNADSFFPNIQELTGTLQEHDRLRVSSPVSEAILTGQSLLSYSPPQTSGQADARGYVPQLPDYNLDLAKLPSLPKNRVVTQRQTRSASIRWPSKVVKHLYHRFGLRTWIRIRPTVGPLVRKLATTGTPTKVLRLVRGVIKEVSPILEKLKEAFNEKNSGAVMSDFEFRNSLGSGDFPAVAGRDTGRTGRFASGTQNTTIGFVDDFSDWYWRTAVGTPKSLADFLLEDPKELLECSETNDVPHLVNGRKITCDFLNPAVIGAGSIKTWIAGVPLTSVRYYLVAALRLDYDEGYPPLRRYWNRTPFQARLDRAAHRAIQVLQPLARSCLPEYFASRLLPPLQPSRLVYEVKVVSGQFPLDGALWVAGALLLLQGFVRVLKGTACLLIIPLGYAIFSGLFSSLRTRSNQPAADDRATRGRERPDSGPFGSPEERAAAIRAFRESLLQAVQVASVQEIRNFYAQGSSARPSDTRPSDTRPSETQPSETRSGPSETRLSE</sequence>
<feature type="compositionally biased region" description="Polar residues" evidence="13">
    <location>
        <begin position="1621"/>
        <end position="1639"/>
    </location>
</feature>
<evidence type="ECO:0000256" key="14">
    <source>
        <dbReference type="SAM" id="Phobius"/>
    </source>
</evidence>
<dbReference type="eggNOG" id="KOG1609">
    <property type="taxonomic scope" value="Eukaryota"/>
</dbReference>
<evidence type="ECO:0000256" key="8">
    <source>
        <dbReference type="ARBA" id="ARBA00022771"/>
    </source>
</evidence>
<protein>
    <recommendedName>
        <fullName evidence="4">RING-type E3 ubiquitin transferase</fullName>
        <ecNumber evidence="4">2.3.2.27</ecNumber>
    </recommendedName>
</protein>
<keyword evidence="5" id="KW-0808">Transferase</keyword>
<feature type="compositionally biased region" description="Acidic residues" evidence="13">
    <location>
        <begin position="416"/>
        <end position="431"/>
    </location>
</feature>
<feature type="transmembrane region" description="Helical" evidence="14">
    <location>
        <begin position="1520"/>
        <end position="1541"/>
    </location>
</feature>
<feature type="compositionally biased region" description="Polar residues" evidence="13">
    <location>
        <begin position="486"/>
        <end position="497"/>
    </location>
</feature>
<feature type="compositionally biased region" description="Polar residues" evidence="13">
    <location>
        <begin position="751"/>
        <end position="782"/>
    </location>
</feature>
<evidence type="ECO:0000256" key="2">
    <source>
        <dbReference type="ARBA" id="ARBA00004141"/>
    </source>
</evidence>
<evidence type="ECO:0000256" key="1">
    <source>
        <dbReference type="ARBA" id="ARBA00000900"/>
    </source>
</evidence>
<feature type="transmembrane region" description="Helical" evidence="14">
    <location>
        <begin position="1023"/>
        <end position="1045"/>
    </location>
</feature>
<evidence type="ECO:0000256" key="5">
    <source>
        <dbReference type="ARBA" id="ARBA00022679"/>
    </source>
</evidence>
<keyword evidence="10" id="KW-0862">Zinc</keyword>
<dbReference type="GO" id="GO:0061630">
    <property type="term" value="F:ubiquitin protein ligase activity"/>
    <property type="evidence" value="ECO:0007669"/>
    <property type="project" value="UniProtKB-EC"/>
</dbReference>
<feature type="transmembrane region" description="Helical" evidence="14">
    <location>
        <begin position="220"/>
        <end position="242"/>
    </location>
</feature>
<feature type="compositionally biased region" description="Acidic residues" evidence="13">
    <location>
        <begin position="665"/>
        <end position="674"/>
    </location>
</feature>
<keyword evidence="11 14" id="KW-1133">Transmembrane helix</keyword>
<dbReference type="Gene3D" id="3.30.40.10">
    <property type="entry name" value="Zinc/RING finger domain, C3HC4 (zinc finger)"/>
    <property type="match status" value="1"/>
</dbReference>
<gene>
    <name evidence="16" type="ORF">GNI_062770</name>
</gene>
<feature type="compositionally biased region" description="Low complexity" evidence="13">
    <location>
        <begin position="498"/>
        <end position="513"/>
    </location>
</feature>
<evidence type="ECO:0000256" key="10">
    <source>
        <dbReference type="ARBA" id="ARBA00022833"/>
    </source>
</evidence>
<keyword evidence="9" id="KW-0833">Ubl conjugation pathway</keyword>
<feature type="compositionally biased region" description="Polar residues" evidence="13">
    <location>
        <begin position="620"/>
        <end position="632"/>
    </location>
</feature>
<feature type="compositionally biased region" description="Basic and acidic residues" evidence="13">
    <location>
        <begin position="1553"/>
        <end position="1565"/>
    </location>
</feature>
<dbReference type="GO" id="GO:0005789">
    <property type="term" value="C:endoplasmic reticulum membrane"/>
    <property type="evidence" value="ECO:0007669"/>
    <property type="project" value="TreeGrafter"/>
</dbReference>
<dbReference type="Proteomes" id="UP000019763">
    <property type="component" value="Unassembled WGS sequence"/>
</dbReference>
<evidence type="ECO:0000256" key="4">
    <source>
        <dbReference type="ARBA" id="ARBA00012483"/>
    </source>
</evidence>
<feature type="compositionally biased region" description="Acidic residues" evidence="13">
    <location>
        <begin position="603"/>
        <end position="614"/>
    </location>
</feature>
<dbReference type="EC" id="2.3.2.27" evidence="4"/>
<feature type="non-terminal residue" evidence="16">
    <location>
        <position position="1639"/>
    </location>
</feature>
<comment type="catalytic activity">
    <reaction evidence="1">
        <text>S-ubiquitinyl-[E2 ubiquitin-conjugating enzyme]-L-cysteine + [acceptor protein]-L-lysine = [E2 ubiquitin-conjugating enzyme]-L-cysteine + N(6)-ubiquitinyl-[acceptor protein]-L-lysine.</text>
        <dbReference type="EC" id="2.3.2.27"/>
    </reaction>
</comment>
<dbReference type="VEuPathDB" id="CryptoDB:GNI_062770"/>
<keyword evidence="8" id="KW-0863">Zinc-finger</keyword>
<dbReference type="SMART" id="SM00744">
    <property type="entry name" value="RINGv"/>
    <property type="match status" value="1"/>
</dbReference>
<dbReference type="RefSeq" id="XP_011134595.1">
    <property type="nucleotide sequence ID" value="XM_011136293.1"/>
</dbReference>
<feature type="compositionally biased region" description="Low complexity" evidence="13">
    <location>
        <begin position="375"/>
        <end position="390"/>
    </location>
</feature>
<evidence type="ECO:0000313" key="16">
    <source>
        <dbReference type="EMBL" id="EZG68309.1"/>
    </source>
</evidence>
<feature type="region of interest" description="Disordered" evidence="13">
    <location>
        <begin position="811"/>
        <end position="979"/>
    </location>
</feature>
<keyword evidence="17" id="KW-1185">Reference proteome</keyword>